<evidence type="ECO:0000313" key="4">
    <source>
        <dbReference type="Proteomes" id="UP000487268"/>
    </source>
</evidence>
<reference evidence="3 4" key="1">
    <citation type="submission" date="2019-10" db="EMBL/GenBank/DDBJ databases">
        <title>Actinomadura rubteroloni sp. nov. and Actinomadura macrotermitis sp. nov., isolated from the gut of fungus growing-termite Macrotermes natalensis.</title>
        <authorList>
            <person name="Benndorf R."/>
            <person name="Martin K."/>
            <person name="Kuefner M."/>
            <person name="De Beer W."/>
            <person name="Kaster A.-K."/>
            <person name="Vollmers J."/>
            <person name="Poulsen M."/>
            <person name="Beemelmanns C."/>
        </authorList>
    </citation>
    <scope>NUCLEOTIDE SEQUENCE [LARGE SCALE GENOMIC DNA]</scope>
    <source>
        <strain evidence="3 4">RB68</strain>
    </source>
</reference>
<keyword evidence="3" id="KW-0560">Oxidoreductase</keyword>
<keyword evidence="4" id="KW-1185">Reference proteome</keyword>
<dbReference type="EMBL" id="WEGH01000003">
    <property type="protein sequence ID" value="MQY06280.1"/>
    <property type="molecule type" value="Genomic_DNA"/>
</dbReference>
<dbReference type="PROSITE" id="PS50902">
    <property type="entry name" value="FLAVODOXIN_LIKE"/>
    <property type="match status" value="1"/>
</dbReference>
<feature type="domain" description="Flavodoxin-like" evidence="2">
    <location>
        <begin position="5"/>
        <end position="192"/>
    </location>
</feature>
<evidence type="ECO:0000259" key="2">
    <source>
        <dbReference type="PROSITE" id="PS50902"/>
    </source>
</evidence>
<proteinExistence type="inferred from homology"/>
<dbReference type="Proteomes" id="UP000487268">
    <property type="component" value="Unassembled WGS sequence"/>
</dbReference>
<dbReference type="SUPFAM" id="SSF52218">
    <property type="entry name" value="Flavoproteins"/>
    <property type="match status" value="1"/>
</dbReference>
<dbReference type="RefSeq" id="WP_153535452.1">
    <property type="nucleotide sequence ID" value="NZ_WEGH01000003.1"/>
</dbReference>
<accession>A0A7K0BYL9</accession>
<dbReference type="Gene3D" id="3.40.50.360">
    <property type="match status" value="1"/>
</dbReference>
<dbReference type="GO" id="GO:0010181">
    <property type="term" value="F:FMN binding"/>
    <property type="evidence" value="ECO:0007669"/>
    <property type="project" value="InterPro"/>
</dbReference>
<dbReference type="OrthoDB" id="9801479at2"/>
<comment type="caution">
    <text evidence="3">The sequence shown here is derived from an EMBL/GenBank/DDBJ whole genome shotgun (WGS) entry which is preliminary data.</text>
</comment>
<dbReference type="GO" id="GO:0003955">
    <property type="term" value="F:NAD(P)H dehydrogenase (quinone) activity"/>
    <property type="evidence" value="ECO:0007669"/>
    <property type="project" value="UniProtKB-EC"/>
</dbReference>
<protein>
    <submittedName>
        <fullName evidence="3">NAD(P)H dehydrogenase (Quinone)</fullName>
        <ecNumber evidence="3">1.6.5.2</ecNumber>
    </submittedName>
</protein>
<dbReference type="FunFam" id="3.40.50.360:FF:000001">
    <property type="entry name" value="NAD(P)H dehydrogenase (Quinone) FQR1-like"/>
    <property type="match status" value="1"/>
</dbReference>
<evidence type="ECO:0000313" key="3">
    <source>
        <dbReference type="EMBL" id="MQY06280.1"/>
    </source>
</evidence>
<dbReference type="NCBIfam" id="TIGR01755">
    <property type="entry name" value="flav_wrbA"/>
    <property type="match status" value="1"/>
</dbReference>
<dbReference type="AlphaFoldDB" id="A0A7K0BYL9"/>
<organism evidence="3 4">
    <name type="scientific">Actinomadura macrotermitis</name>
    <dbReference type="NCBI Taxonomy" id="2585200"/>
    <lineage>
        <taxon>Bacteria</taxon>
        <taxon>Bacillati</taxon>
        <taxon>Actinomycetota</taxon>
        <taxon>Actinomycetes</taxon>
        <taxon>Streptosporangiales</taxon>
        <taxon>Thermomonosporaceae</taxon>
        <taxon>Actinomadura</taxon>
    </lineage>
</organism>
<dbReference type="InterPro" id="IPR005025">
    <property type="entry name" value="FMN_Rdtase-like_dom"/>
</dbReference>
<dbReference type="GO" id="GO:0016020">
    <property type="term" value="C:membrane"/>
    <property type="evidence" value="ECO:0007669"/>
    <property type="project" value="TreeGrafter"/>
</dbReference>
<dbReference type="PANTHER" id="PTHR30546:SF23">
    <property type="entry name" value="FLAVOPROTEIN-LIKE PROTEIN YCP4-RELATED"/>
    <property type="match status" value="1"/>
</dbReference>
<dbReference type="InterPro" id="IPR010089">
    <property type="entry name" value="Flavoprotein_WrbA-like"/>
</dbReference>
<comment type="similarity">
    <text evidence="1">Belongs to the WrbA family.</text>
</comment>
<dbReference type="EC" id="1.6.5.2" evidence="3"/>
<sequence length="205" mass="21758">MSVKIAVIYYSATGNVHGLAQAIAEGAEKAGAEVRVRRVAELAPPEAVDANPAWRAHTDEVHPAVPVADHDDLRWADAYAFGTPTRFGNVAAQLKQFLDTTGQLWLDGTFTSKPFTAFTSTINLHGGSEATLIALYLQAFHWGSVIVPPGYNDPSVPDAYGNPYGVSHPTKFAGDAPDEKALAAARFQGAYLAEITARLRAGAPA</sequence>
<name>A0A7K0BYL9_9ACTN</name>
<dbReference type="InterPro" id="IPR029039">
    <property type="entry name" value="Flavoprotein-like_sf"/>
</dbReference>
<gene>
    <name evidence="3" type="ORF">ACRB68_43680</name>
</gene>
<dbReference type="InterPro" id="IPR008254">
    <property type="entry name" value="Flavodoxin/NO_synth"/>
</dbReference>
<dbReference type="PANTHER" id="PTHR30546">
    <property type="entry name" value="FLAVODOXIN-RELATED PROTEIN WRBA-RELATED"/>
    <property type="match status" value="1"/>
</dbReference>
<evidence type="ECO:0000256" key="1">
    <source>
        <dbReference type="ARBA" id="ARBA00006961"/>
    </source>
</evidence>
<dbReference type="Pfam" id="PF03358">
    <property type="entry name" value="FMN_red"/>
    <property type="match status" value="1"/>
</dbReference>
<dbReference type="NCBIfam" id="NF002999">
    <property type="entry name" value="PRK03767.1"/>
    <property type="match status" value="1"/>
</dbReference>